<gene>
    <name evidence="2" type="ORF">EV655_10393</name>
</gene>
<sequence length="124" mass="13589">MTDTPKTFTNPQVETKTYTNPQVETKTYTNPVLESKLYTNPVLSTGSTPLSDMMKWALISSRGSAVELKTDDPTPFSKAMKWPLLSEKATMFDSELTTPGSASSGNDSGFNKFIRSIVSGEPQK</sequence>
<keyword evidence="3" id="KW-1185">Reference proteome</keyword>
<feature type="region of interest" description="Disordered" evidence="1">
    <location>
        <begin position="1"/>
        <end position="26"/>
    </location>
</feature>
<evidence type="ECO:0000313" key="3">
    <source>
        <dbReference type="Proteomes" id="UP000295142"/>
    </source>
</evidence>
<evidence type="ECO:0000256" key="1">
    <source>
        <dbReference type="SAM" id="MobiDB-lite"/>
    </source>
</evidence>
<name>A0A4R2KI66_9RHOB</name>
<reference evidence="2 3" key="1">
    <citation type="submission" date="2019-03" db="EMBL/GenBank/DDBJ databases">
        <title>Genomic Encyclopedia of Type Strains, Phase IV (KMG-IV): sequencing the most valuable type-strain genomes for metagenomic binning, comparative biology and taxonomic classification.</title>
        <authorList>
            <person name="Goeker M."/>
        </authorList>
    </citation>
    <scope>NUCLEOTIDE SEQUENCE [LARGE SCALE GENOMIC DNA]</scope>
    <source>
        <strain evidence="2 3">DSM 4868</strain>
    </source>
</reference>
<dbReference type="EMBL" id="SLWW01000003">
    <property type="protein sequence ID" value="TCO72864.1"/>
    <property type="molecule type" value="Genomic_DNA"/>
</dbReference>
<dbReference type="Proteomes" id="UP000295142">
    <property type="component" value="Unassembled WGS sequence"/>
</dbReference>
<feature type="compositionally biased region" description="Polar residues" evidence="1">
    <location>
        <begin position="95"/>
        <end position="109"/>
    </location>
</feature>
<accession>A0A4R2KI66</accession>
<evidence type="ECO:0000313" key="2">
    <source>
        <dbReference type="EMBL" id="TCO72864.1"/>
    </source>
</evidence>
<organism evidence="2 3">
    <name type="scientific">Rhodovulum euryhalinum</name>
    <dbReference type="NCBI Taxonomy" id="35805"/>
    <lineage>
        <taxon>Bacteria</taxon>
        <taxon>Pseudomonadati</taxon>
        <taxon>Pseudomonadota</taxon>
        <taxon>Alphaproteobacteria</taxon>
        <taxon>Rhodobacterales</taxon>
        <taxon>Paracoccaceae</taxon>
        <taxon>Rhodovulum</taxon>
    </lineage>
</organism>
<protein>
    <submittedName>
        <fullName evidence="2">Uncharacterized protein</fullName>
    </submittedName>
</protein>
<feature type="region of interest" description="Disordered" evidence="1">
    <location>
        <begin position="95"/>
        <end position="124"/>
    </location>
</feature>
<proteinExistence type="predicted"/>
<dbReference type="AlphaFoldDB" id="A0A4R2KI66"/>
<comment type="caution">
    <text evidence="2">The sequence shown here is derived from an EMBL/GenBank/DDBJ whole genome shotgun (WGS) entry which is preliminary data.</text>
</comment>
<dbReference type="RefSeq" id="WP_132542314.1">
    <property type="nucleotide sequence ID" value="NZ_SLWW01000003.1"/>
</dbReference>
<dbReference type="OrthoDB" id="7860221at2"/>